<name>A0A0F9L979_9ZZZZ</name>
<dbReference type="AlphaFoldDB" id="A0A0F9L979"/>
<dbReference type="EMBL" id="LAZR01006732">
    <property type="protein sequence ID" value="KKM90013.1"/>
    <property type="molecule type" value="Genomic_DNA"/>
</dbReference>
<reference evidence="1" key="1">
    <citation type="journal article" date="2015" name="Nature">
        <title>Complex archaea that bridge the gap between prokaryotes and eukaryotes.</title>
        <authorList>
            <person name="Spang A."/>
            <person name="Saw J.H."/>
            <person name="Jorgensen S.L."/>
            <person name="Zaremba-Niedzwiedzka K."/>
            <person name="Martijn J."/>
            <person name="Lind A.E."/>
            <person name="van Eijk R."/>
            <person name="Schleper C."/>
            <person name="Guy L."/>
            <person name="Ettema T.J."/>
        </authorList>
    </citation>
    <scope>NUCLEOTIDE SEQUENCE</scope>
</reference>
<organism evidence="1">
    <name type="scientific">marine sediment metagenome</name>
    <dbReference type="NCBI Taxonomy" id="412755"/>
    <lineage>
        <taxon>unclassified sequences</taxon>
        <taxon>metagenomes</taxon>
        <taxon>ecological metagenomes</taxon>
    </lineage>
</organism>
<sequence length="127" mass="13755">MRLTIPLTGNVLVEGSVHGDGALTGDDEDPIRPIEIDLGNVSWTMVDVDLGAEVMVIEVAPAEEVEEPTGEVDAEGEAVMHTRPTTPAEKQALLQHAQGLVMNHSKAELYQMTGNQRLRRPFADQEG</sequence>
<accession>A0A0F9L979</accession>
<comment type="caution">
    <text evidence="1">The sequence shown here is derived from an EMBL/GenBank/DDBJ whole genome shotgun (WGS) entry which is preliminary data.</text>
</comment>
<protein>
    <submittedName>
        <fullName evidence="1">Uncharacterized protein</fullName>
    </submittedName>
</protein>
<gene>
    <name evidence="1" type="ORF">LCGC14_1242930</name>
</gene>
<proteinExistence type="predicted"/>
<evidence type="ECO:0000313" key="1">
    <source>
        <dbReference type="EMBL" id="KKM90013.1"/>
    </source>
</evidence>